<dbReference type="OrthoDB" id="9760689at2"/>
<protein>
    <recommendedName>
        <fullName evidence="4">Class I SAM-dependent methyltransferase</fullName>
    </recommendedName>
</protein>
<proteinExistence type="predicted"/>
<evidence type="ECO:0000313" key="3">
    <source>
        <dbReference type="Proteomes" id="UP000290287"/>
    </source>
</evidence>
<dbReference type="PANTHER" id="PTHR43861">
    <property type="entry name" value="TRANS-ACONITATE 2-METHYLTRANSFERASE-RELATED"/>
    <property type="match status" value="1"/>
</dbReference>
<dbReference type="CDD" id="cd02440">
    <property type="entry name" value="AdoMet_MTases"/>
    <property type="match status" value="1"/>
</dbReference>
<dbReference type="Gene3D" id="3.40.50.150">
    <property type="entry name" value="Vaccinia Virus protein VP39"/>
    <property type="match status" value="1"/>
</dbReference>
<name>A0A4V1LSC5_9GAMM</name>
<accession>A0A4V1LSC5</accession>
<comment type="caution">
    <text evidence="2">The sequence shown here is derived from an EMBL/GenBank/DDBJ whole genome shotgun (WGS) entry which is preliminary data.</text>
</comment>
<reference evidence="2 3" key="1">
    <citation type="submission" date="2017-10" db="EMBL/GenBank/DDBJ databases">
        <title>Nyctiphanis sp. nov., isolated from the stomach of the euphausiid Nyctiphanes simplex (Hansen, 1911) in the Gulf of California.</title>
        <authorList>
            <person name="Gomez-Gil B."/>
            <person name="Aguilar-Mendez M."/>
            <person name="Lopez-Cortes A."/>
            <person name="Gomez-Gutierrez J."/>
            <person name="Roque A."/>
            <person name="Lang E."/>
            <person name="Gonzalez-Castillo A."/>
        </authorList>
    </citation>
    <scope>NUCLEOTIDE SEQUENCE [LARGE SCALE GENOMIC DNA]</scope>
    <source>
        <strain evidence="2 3">CAIM 600</strain>
    </source>
</reference>
<feature type="compositionally biased region" description="Polar residues" evidence="1">
    <location>
        <begin position="17"/>
        <end position="29"/>
    </location>
</feature>
<sequence>MAKKTPSPLHTTKTERTAPQTSGRNTTPSEADANPRPLSIQHDDPIAVSYNAYFNQGAYQRRYPSANPRVMKEIETLIGEGDASVTVLDYGCGNGRYLASILHNTEATVLGFDISLIALEQAIEKIGSAGDRATLFSRLADLEAHLSRHARPEVGLLLFGVLSHISSRRQRVAVLKWFRRHLKWGGHLVISVPNRHRRFVCKQLWQRLRGKPNRDVSITPGHRRAATCGPLHYHLYDLKELKDDLARAGFYIKSVKAESLLPEQVITRCPLLGAIDNWLSNKLPAHWGYGLWWSPRKGR</sequence>
<dbReference type="InterPro" id="IPR029063">
    <property type="entry name" value="SAM-dependent_MTases_sf"/>
</dbReference>
<dbReference type="RefSeq" id="WP_129123943.1">
    <property type="nucleotide sequence ID" value="NZ_PEIB01000039.1"/>
</dbReference>
<dbReference type="EMBL" id="PEIB01000039">
    <property type="protein sequence ID" value="RXJ71218.1"/>
    <property type="molecule type" value="Genomic_DNA"/>
</dbReference>
<feature type="region of interest" description="Disordered" evidence="1">
    <location>
        <begin position="1"/>
        <end position="41"/>
    </location>
</feature>
<dbReference type="Pfam" id="PF13489">
    <property type="entry name" value="Methyltransf_23"/>
    <property type="match status" value="1"/>
</dbReference>
<dbReference type="SUPFAM" id="SSF53335">
    <property type="entry name" value="S-adenosyl-L-methionine-dependent methyltransferases"/>
    <property type="match status" value="1"/>
</dbReference>
<organism evidence="2 3">
    <name type="scientific">Veronia nyctiphanis</name>
    <dbReference type="NCBI Taxonomy" id="1278244"/>
    <lineage>
        <taxon>Bacteria</taxon>
        <taxon>Pseudomonadati</taxon>
        <taxon>Pseudomonadota</taxon>
        <taxon>Gammaproteobacteria</taxon>
        <taxon>Vibrionales</taxon>
        <taxon>Vibrionaceae</taxon>
        <taxon>Veronia</taxon>
    </lineage>
</organism>
<evidence type="ECO:0008006" key="4">
    <source>
        <dbReference type="Google" id="ProtNLM"/>
    </source>
</evidence>
<dbReference type="Proteomes" id="UP000290287">
    <property type="component" value="Unassembled WGS sequence"/>
</dbReference>
<evidence type="ECO:0000313" key="2">
    <source>
        <dbReference type="EMBL" id="RXJ71218.1"/>
    </source>
</evidence>
<keyword evidence="3" id="KW-1185">Reference proteome</keyword>
<gene>
    <name evidence="2" type="ORF">CS022_21385</name>
</gene>
<evidence type="ECO:0000256" key="1">
    <source>
        <dbReference type="SAM" id="MobiDB-lite"/>
    </source>
</evidence>
<dbReference type="AlphaFoldDB" id="A0A4V1LSC5"/>